<feature type="transmembrane region" description="Helical" evidence="6">
    <location>
        <begin position="89"/>
        <end position="107"/>
    </location>
</feature>
<feature type="transmembrane region" description="Helical" evidence="6">
    <location>
        <begin position="386"/>
        <end position="404"/>
    </location>
</feature>
<keyword evidence="4 6" id="KW-1133">Transmembrane helix</keyword>
<keyword evidence="3 6" id="KW-0812">Transmembrane</keyword>
<accession>A0ABS8Y345</accession>
<feature type="domain" description="Major facilitator superfamily (MFS) profile" evidence="7">
    <location>
        <begin position="222"/>
        <end position="416"/>
    </location>
</feature>
<dbReference type="InterPro" id="IPR004752">
    <property type="entry name" value="AmpG_permease/AT-1"/>
</dbReference>
<dbReference type="EMBL" id="JAJTWU010000020">
    <property type="protein sequence ID" value="MCE4558198.1"/>
    <property type="molecule type" value="Genomic_DNA"/>
</dbReference>
<feature type="transmembrane region" description="Helical" evidence="6">
    <location>
        <begin position="291"/>
        <end position="309"/>
    </location>
</feature>
<dbReference type="InterPro" id="IPR020846">
    <property type="entry name" value="MFS_dom"/>
</dbReference>
<evidence type="ECO:0000256" key="3">
    <source>
        <dbReference type="ARBA" id="ARBA00022692"/>
    </source>
</evidence>
<dbReference type="Pfam" id="PF07690">
    <property type="entry name" value="MFS_1"/>
    <property type="match status" value="1"/>
</dbReference>
<evidence type="ECO:0000256" key="1">
    <source>
        <dbReference type="ARBA" id="ARBA00004141"/>
    </source>
</evidence>
<feature type="transmembrane region" description="Helical" evidence="6">
    <location>
        <begin position="163"/>
        <end position="181"/>
    </location>
</feature>
<evidence type="ECO:0000259" key="7">
    <source>
        <dbReference type="PROSITE" id="PS50850"/>
    </source>
</evidence>
<evidence type="ECO:0000256" key="5">
    <source>
        <dbReference type="ARBA" id="ARBA00023136"/>
    </source>
</evidence>
<evidence type="ECO:0000313" key="8">
    <source>
        <dbReference type="EMBL" id="MCE4558198.1"/>
    </source>
</evidence>
<dbReference type="RefSeq" id="WP_233375664.1">
    <property type="nucleotide sequence ID" value="NZ_JAJTWU010000020.1"/>
</dbReference>
<evidence type="ECO:0000256" key="2">
    <source>
        <dbReference type="ARBA" id="ARBA00022448"/>
    </source>
</evidence>
<feature type="transmembrane region" description="Helical" evidence="6">
    <location>
        <begin position="329"/>
        <end position="347"/>
    </location>
</feature>
<reference evidence="8 9" key="1">
    <citation type="submission" date="2021-12" db="EMBL/GenBank/DDBJ databases">
        <title>Genome seq of P8.</title>
        <authorList>
            <person name="Seo T."/>
        </authorList>
    </citation>
    <scope>NUCLEOTIDE SEQUENCE [LARGE SCALE GENOMIC DNA]</scope>
    <source>
        <strain evidence="8 9">P8</strain>
    </source>
</reference>
<dbReference type="SUPFAM" id="SSF103473">
    <property type="entry name" value="MFS general substrate transporter"/>
    <property type="match status" value="1"/>
</dbReference>
<keyword evidence="2" id="KW-0813">Transport</keyword>
<feature type="transmembrane region" description="Helical" evidence="6">
    <location>
        <begin position="35"/>
        <end position="53"/>
    </location>
</feature>
<dbReference type="InterPro" id="IPR011701">
    <property type="entry name" value="MFS"/>
</dbReference>
<evidence type="ECO:0000256" key="6">
    <source>
        <dbReference type="SAM" id="Phobius"/>
    </source>
</evidence>
<feature type="transmembrane region" description="Helical" evidence="6">
    <location>
        <begin position="263"/>
        <end position="284"/>
    </location>
</feature>
<name>A0ABS8Y345_9BURK</name>
<sequence>MRWIPTLYFVQGLQFFVVNRIAAFMLKNLGLDNALITQWLGLIGAAWVVKPLWSPFLEMVRSKKLIVVATQFISAGALALMAVVLQLPVWFAAAIAVLFILAYASATHDIACDGLYMAALDDRQQARFAGWQGAFFNASKFLILGGLLVLAGRLEQRVGVGNAWSLIFALLAVLLALLAAYNAHALPSAANAAPVAVSMVATWRTLRDVVVDFVRKPGIGPALLFILLFRLAEGQTQTIGPLFLIEAQARGGLGLTTEQVGGVYGTVGTLAFLVGSILGGYFTGWLGLRRALPALIVAMTVPSAVFYYLSVALPQDLLRIGAAVALENFAWGFGFVGVILFIMQVVAPGRFQTAHYALGSGVMQLGLSLPTSFSGVLQTRIGYQDFFLWTVLCGLPALVLWWWLPMTRRPAGVATA</sequence>
<protein>
    <submittedName>
        <fullName evidence="8">MFS transporter</fullName>
    </submittedName>
</protein>
<comment type="subcellular location">
    <subcellularLocation>
        <location evidence="1">Membrane</location>
        <topology evidence="1">Multi-pass membrane protein</topology>
    </subcellularLocation>
</comment>
<gene>
    <name evidence="8" type="ORF">LXT13_27855</name>
</gene>
<dbReference type="Proteomes" id="UP001200741">
    <property type="component" value="Unassembled WGS sequence"/>
</dbReference>
<dbReference type="Gene3D" id="1.20.1250.20">
    <property type="entry name" value="MFS general substrate transporter like domains"/>
    <property type="match status" value="1"/>
</dbReference>
<keyword evidence="5 6" id="KW-0472">Membrane</keyword>
<comment type="caution">
    <text evidence="8">The sequence shown here is derived from an EMBL/GenBank/DDBJ whole genome shotgun (WGS) entry which is preliminary data.</text>
</comment>
<dbReference type="PANTHER" id="PTHR12778:SF10">
    <property type="entry name" value="MAJOR FACILITATOR SUPERFAMILY DOMAIN-CONTAINING PROTEIN 3"/>
    <property type="match status" value="1"/>
</dbReference>
<proteinExistence type="predicted"/>
<organism evidence="8 9">
    <name type="scientific">Pelomonas cellulosilytica</name>
    <dbReference type="NCBI Taxonomy" id="2906762"/>
    <lineage>
        <taxon>Bacteria</taxon>
        <taxon>Pseudomonadati</taxon>
        <taxon>Pseudomonadota</taxon>
        <taxon>Betaproteobacteria</taxon>
        <taxon>Burkholderiales</taxon>
        <taxon>Sphaerotilaceae</taxon>
        <taxon>Roseateles</taxon>
    </lineage>
</organism>
<dbReference type="InterPro" id="IPR036259">
    <property type="entry name" value="MFS_trans_sf"/>
</dbReference>
<evidence type="ECO:0000313" key="9">
    <source>
        <dbReference type="Proteomes" id="UP001200741"/>
    </source>
</evidence>
<dbReference type="PROSITE" id="PS50850">
    <property type="entry name" value="MFS"/>
    <property type="match status" value="1"/>
</dbReference>
<dbReference type="PANTHER" id="PTHR12778">
    <property type="entry name" value="SOLUTE CARRIER FAMILY 33 ACETYL-COA TRANSPORTER -RELATED"/>
    <property type="match status" value="1"/>
</dbReference>
<feature type="transmembrane region" description="Helical" evidence="6">
    <location>
        <begin position="128"/>
        <end position="151"/>
    </location>
</feature>
<evidence type="ECO:0000256" key="4">
    <source>
        <dbReference type="ARBA" id="ARBA00022989"/>
    </source>
</evidence>
<feature type="transmembrane region" description="Helical" evidence="6">
    <location>
        <begin position="7"/>
        <end position="29"/>
    </location>
</feature>
<feature type="transmembrane region" description="Helical" evidence="6">
    <location>
        <begin position="354"/>
        <end position="374"/>
    </location>
</feature>
<keyword evidence="9" id="KW-1185">Reference proteome</keyword>